<dbReference type="NCBIfam" id="TIGR00231">
    <property type="entry name" value="small_GTP"/>
    <property type="match status" value="1"/>
</dbReference>
<evidence type="ECO:0000313" key="7">
    <source>
        <dbReference type="Proteomes" id="UP000247409"/>
    </source>
</evidence>
<dbReference type="PANTHER" id="PTHR11711">
    <property type="entry name" value="ADP RIBOSYLATION FACTOR-RELATED"/>
    <property type="match status" value="1"/>
</dbReference>
<reference evidence="6 7" key="1">
    <citation type="journal article" date="2018" name="Mol. Biol. Evol.">
        <title>Analysis of the draft genome of the red seaweed Gracilariopsis chorda provides insights into genome size evolution in Rhodophyta.</title>
        <authorList>
            <person name="Lee J."/>
            <person name="Yang E.C."/>
            <person name="Graf L."/>
            <person name="Yang J.H."/>
            <person name="Qiu H."/>
            <person name="Zel Zion U."/>
            <person name="Chan C.X."/>
            <person name="Stephens T.G."/>
            <person name="Weber A.P.M."/>
            <person name="Boo G.H."/>
            <person name="Boo S.M."/>
            <person name="Kim K.M."/>
            <person name="Shin Y."/>
            <person name="Jung M."/>
            <person name="Lee S.J."/>
            <person name="Yim H.S."/>
            <person name="Lee J.H."/>
            <person name="Bhattacharya D."/>
            <person name="Yoon H.S."/>
        </authorList>
    </citation>
    <scope>NUCLEOTIDE SEQUENCE [LARGE SCALE GENOMIC DNA]</scope>
    <source>
        <strain evidence="6 7">SKKU-2015</strain>
        <tissue evidence="6">Whole body</tissue>
    </source>
</reference>
<name>A0A2V3IHI0_9FLOR</name>
<feature type="binding site" evidence="3">
    <location>
        <begin position="126"/>
        <end position="129"/>
    </location>
    <ligand>
        <name>GTP</name>
        <dbReference type="ChEBI" id="CHEBI:37565"/>
    </ligand>
</feature>
<comment type="similarity">
    <text evidence="5">Belongs to the small GTPase superfamily. Arf family.</text>
</comment>
<organism evidence="6 7">
    <name type="scientific">Gracilariopsis chorda</name>
    <dbReference type="NCBI Taxonomy" id="448386"/>
    <lineage>
        <taxon>Eukaryota</taxon>
        <taxon>Rhodophyta</taxon>
        <taxon>Florideophyceae</taxon>
        <taxon>Rhodymeniophycidae</taxon>
        <taxon>Gracilariales</taxon>
        <taxon>Gracilariaceae</taxon>
        <taxon>Gracilariopsis</taxon>
    </lineage>
</organism>
<dbReference type="Proteomes" id="UP000247409">
    <property type="component" value="Unassembled WGS sequence"/>
</dbReference>
<dbReference type="FunFam" id="3.40.50.300:FF:000624">
    <property type="entry name" value="ADP-ribosylation factor 1"/>
    <property type="match status" value="1"/>
</dbReference>
<accession>A0A2V3IHI0</accession>
<dbReference type="PROSITE" id="PS51417">
    <property type="entry name" value="ARF"/>
    <property type="match status" value="1"/>
</dbReference>
<proteinExistence type="inferred from homology"/>
<dbReference type="InterPro" id="IPR024156">
    <property type="entry name" value="Small_GTPase_ARF"/>
</dbReference>
<dbReference type="GO" id="GO:0003924">
    <property type="term" value="F:GTPase activity"/>
    <property type="evidence" value="ECO:0007669"/>
    <property type="project" value="InterPro"/>
</dbReference>
<feature type="binding site" evidence="3">
    <location>
        <begin position="24"/>
        <end position="31"/>
    </location>
    <ligand>
        <name>GTP</name>
        <dbReference type="ChEBI" id="CHEBI:37565"/>
    </ligand>
</feature>
<evidence type="ECO:0000256" key="4">
    <source>
        <dbReference type="PIRSR" id="PIRSR606689-2"/>
    </source>
</evidence>
<dbReference type="PRINTS" id="PR00328">
    <property type="entry name" value="SAR1GTPBP"/>
</dbReference>
<keyword evidence="2 3" id="KW-0342">GTP-binding</keyword>
<evidence type="ECO:0000256" key="1">
    <source>
        <dbReference type="ARBA" id="ARBA00022741"/>
    </source>
</evidence>
<dbReference type="SMART" id="SM00177">
    <property type="entry name" value="ARF"/>
    <property type="match status" value="1"/>
</dbReference>
<keyword evidence="7" id="KW-1185">Reference proteome</keyword>
<sequence>MGNVLSRLIASLFGDKEIRILILGLDNAGKTSILYRMKEGTFHSTVPTIGFNAEQLEIGKLKAQVWDLGGQESIRPYWRSYYQEQEAVIFVVDSCDKDRMQVAKRELMSIIEEEELKNAVVCVFANKQDMPEALAAAEIAEALGLSSIVDKKWTIIPTSALRGDGLKEGFEWISEAVQSKV</sequence>
<evidence type="ECO:0000256" key="3">
    <source>
        <dbReference type="PIRSR" id="PIRSR606689-1"/>
    </source>
</evidence>
<dbReference type="OrthoDB" id="2011769at2759"/>
<evidence type="ECO:0000313" key="6">
    <source>
        <dbReference type="EMBL" id="PXF40590.1"/>
    </source>
</evidence>
<feature type="binding site" evidence="4">
    <location>
        <position position="31"/>
    </location>
    <ligand>
        <name>Mg(2+)</name>
        <dbReference type="ChEBI" id="CHEBI:18420"/>
    </ligand>
</feature>
<feature type="binding site" evidence="3">
    <location>
        <position position="70"/>
    </location>
    <ligand>
        <name>GTP</name>
        <dbReference type="ChEBI" id="CHEBI:37565"/>
    </ligand>
</feature>
<dbReference type="AlphaFoldDB" id="A0A2V3IHI0"/>
<protein>
    <submittedName>
        <fullName evidence="6">ADP-ribosylation factor 1</fullName>
    </submittedName>
</protein>
<gene>
    <name evidence="6" type="ORF">BWQ96_09694</name>
</gene>
<dbReference type="SMART" id="SM00178">
    <property type="entry name" value="SAR"/>
    <property type="match status" value="1"/>
</dbReference>
<dbReference type="Pfam" id="PF00025">
    <property type="entry name" value="Arf"/>
    <property type="match status" value="1"/>
</dbReference>
<evidence type="ECO:0000256" key="2">
    <source>
        <dbReference type="ARBA" id="ARBA00023134"/>
    </source>
</evidence>
<dbReference type="Gene3D" id="3.40.50.300">
    <property type="entry name" value="P-loop containing nucleotide triphosphate hydrolases"/>
    <property type="match status" value="1"/>
</dbReference>
<dbReference type="InterPro" id="IPR005225">
    <property type="entry name" value="Small_GTP-bd"/>
</dbReference>
<keyword evidence="1 3" id="KW-0547">Nucleotide-binding</keyword>
<feature type="binding site" evidence="4">
    <location>
        <position position="48"/>
    </location>
    <ligand>
        <name>Mg(2+)</name>
        <dbReference type="ChEBI" id="CHEBI:18420"/>
    </ligand>
</feature>
<dbReference type="EMBL" id="NBIV01000280">
    <property type="protein sequence ID" value="PXF40590.1"/>
    <property type="molecule type" value="Genomic_DNA"/>
</dbReference>
<dbReference type="STRING" id="448386.A0A2V3IHI0"/>
<keyword evidence="4" id="KW-0460">Magnesium</keyword>
<keyword evidence="4" id="KW-0479">Metal-binding</keyword>
<dbReference type="PROSITE" id="PS51419">
    <property type="entry name" value="RAB"/>
    <property type="match status" value="1"/>
</dbReference>
<dbReference type="InterPro" id="IPR006689">
    <property type="entry name" value="Small_GTPase_ARF/SAR"/>
</dbReference>
<dbReference type="GO" id="GO:0046872">
    <property type="term" value="F:metal ion binding"/>
    <property type="evidence" value="ECO:0007669"/>
    <property type="project" value="UniProtKB-KW"/>
</dbReference>
<dbReference type="InterPro" id="IPR027417">
    <property type="entry name" value="P-loop_NTPase"/>
</dbReference>
<dbReference type="SMART" id="SM00175">
    <property type="entry name" value="RAB"/>
    <property type="match status" value="1"/>
</dbReference>
<dbReference type="SUPFAM" id="SSF52540">
    <property type="entry name" value="P-loop containing nucleoside triphosphate hydrolases"/>
    <property type="match status" value="1"/>
</dbReference>
<dbReference type="GO" id="GO:0005525">
    <property type="term" value="F:GTP binding"/>
    <property type="evidence" value="ECO:0007669"/>
    <property type="project" value="UniProtKB-KW"/>
</dbReference>
<evidence type="ECO:0000256" key="5">
    <source>
        <dbReference type="RuleBase" id="RU003925"/>
    </source>
</evidence>
<comment type="caution">
    <text evidence="6">The sequence shown here is derived from an EMBL/GenBank/DDBJ whole genome shotgun (WGS) entry which is preliminary data.</text>
</comment>